<dbReference type="AlphaFoldDB" id="A0A250X1V6"/>
<feature type="region of interest" description="Disordered" evidence="1">
    <location>
        <begin position="258"/>
        <end position="279"/>
    </location>
</feature>
<evidence type="ECO:0000313" key="2">
    <source>
        <dbReference type="EMBL" id="GAX76872.1"/>
    </source>
</evidence>
<feature type="region of interest" description="Disordered" evidence="1">
    <location>
        <begin position="193"/>
        <end position="212"/>
    </location>
</feature>
<feature type="compositionally biased region" description="Polar residues" evidence="1">
    <location>
        <begin position="59"/>
        <end position="79"/>
    </location>
</feature>
<gene>
    <name evidence="2" type="ORF">CEUSTIGMA_g4318.t1</name>
</gene>
<feature type="compositionally biased region" description="Polar residues" evidence="1">
    <location>
        <begin position="195"/>
        <end position="205"/>
    </location>
</feature>
<feature type="region of interest" description="Disordered" evidence="1">
    <location>
        <begin position="49"/>
        <end position="79"/>
    </location>
</feature>
<feature type="compositionally biased region" description="Low complexity" evidence="1">
    <location>
        <begin position="263"/>
        <end position="276"/>
    </location>
</feature>
<keyword evidence="3" id="KW-1185">Reference proteome</keyword>
<dbReference type="EMBL" id="BEGY01000020">
    <property type="protein sequence ID" value="GAX76872.1"/>
    <property type="molecule type" value="Genomic_DNA"/>
</dbReference>
<sequence length="442" mass="47265">MAVRDVSGYMTWFCCFTPKVTVEESESKLPSNPGNQLLNAAEEQLTKWQNSRRGKFRNDPSSSLNSVPTDLDTANASKVSRASESSTAFDAGFNFITYSTGKNTDNRSSVSQVGFQISSTTFPRSSTPSQKLKDMIGSYLHDPSACLKIDSSVNSNAVDASGVSVGFGSSNSRPISMLSSQLSKSLKRISGSLKRVSSSQSTQGSPLHALPVGVGGGDGGVDLLSMVSMPGRSSSKYLPSLYIKEIVSKDALLTTSKSKDIPESSTTPDTSTSQSPKQLVNTKEVIEGHAAFLSPQAPLWLPGIDYDMGSPAVVASQLLLMDPNPYAGSQLQIKDLCQTELSDHTKLYTVQHATSPHHETSNHVVRSTESKDVNCQPLLDATEHSAVDTLDPASGFSQRLQLPSDPSPSPPFDITLVPEATGGYEMAHSLTPAPQRTLLLRM</sequence>
<evidence type="ECO:0000313" key="3">
    <source>
        <dbReference type="Proteomes" id="UP000232323"/>
    </source>
</evidence>
<evidence type="ECO:0000256" key="1">
    <source>
        <dbReference type="SAM" id="MobiDB-lite"/>
    </source>
</evidence>
<comment type="caution">
    <text evidence="2">The sequence shown here is derived from an EMBL/GenBank/DDBJ whole genome shotgun (WGS) entry which is preliminary data.</text>
</comment>
<protein>
    <submittedName>
        <fullName evidence="2">Uncharacterized protein</fullName>
    </submittedName>
</protein>
<proteinExistence type="predicted"/>
<dbReference type="Proteomes" id="UP000232323">
    <property type="component" value="Unassembled WGS sequence"/>
</dbReference>
<reference evidence="2 3" key="1">
    <citation type="submission" date="2017-08" db="EMBL/GenBank/DDBJ databases">
        <title>Acidophilic green algal genome provides insights into adaptation to an acidic environment.</title>
        <authorList>
            <person name="Hirooka S."/>
            <person name="Hirose Y."/>
            <person name="Kanesaki Y."/>
            <person name="Higuchi S."/>
            <person name="Fujiwara T."/>
            <person name="Onuma R."/>
            <person name="Era A."/>
            <person name="Ohbayashi R."/>
            <person name="Uzuka A."/>
            <person name="Nozaki H."/>
            <person name="Yoshikawa H."/>
            <person name="Miyagishima S.Y."/>
        </authorList>
    </citation>
    <scope>NUCLEOTIDE SEQUENCE [LARGE SCALE GENOMIC DNA]</scope>
    <source>
        <strain evidence="2 3">NIES-2499</strain>
    </source>
</reference>
<name>A0A250X1V6_9CHLO</name>
<organism evidence="2 3">
    <name type="scientific">Chlamydomonas eustigma</name>
    <dbReference type="NCBI Taxonomy" id="1157962"/>
    <lineage>
        <taxon>Eukaryota</taxon>
        <taxon>Viridiplantae</taxon>
        <taxon>Chlorophyta</taxon>
        <taxon>core chlorophytes</taxon>
        <taxon>Chlorophyceae</taxon>
        <taxon>CS clade</taxon>
        <taxon>Chlamydomonadales</taxon>
        <taxon>Chlamydomonadaceae</taxon>
        <taxon>Chlamydomonas</taxon>
    </lineage>
</organism>
<accession>A0A250X1V6</accession>